<dbReference type="Proteomes" id="UP000233556">
    <property type="component" value="Unassembled WGS sequence"/>
</dbReference>
<sequence length="153" mass="17414">MGDLVTWDKDKAEELNDFFALIFTGKGSSNTAQVAEGKGREWENEELPTVEDQIMQQIFLETMLRHVENKEVIGDSQHGFTKGKSCLKNLVAAYNGVTVLMDKGRATDIIYLDLCKAFDTVLHDILVSKLERHKFDGWNTQWMAADKELWSIT</sequence>
<dbReference type="EMBL" id="KZ505986">
    <property type="protein sequence ID" value="PKU42516.1"/>
    <property type="molecule type" value="Genomic_DNA"/>
</dbReference>
<keyword evidence="2" id="KW-0548">Nucleotidyltransferase</keyword>
<protein>
    <submittedName>
        <fullName evidence="2">Rna-directed dna polymerase from mobile element jockey-like</fullName>
    </submittedName>
</protein>
<dbReference type="PANTHER" id="PTHR33332">
    <property type="entry name" value="REVERSE TRANSCRIPTASE DOMAIN-CONTAINING PROTEIN"/>
    <property type="match status" value="1"/>
</dbReference>
<feature type="domain" description="Reverse transcriptase" evidence="1">
    <location>
        <begin position="47"/>
        <end position="142"/>
    </location>
</feature>
<evidence type="ECO:0000259" key="1">
    <source>
        <dbReference type="Pfam" id="PF00078"/>
    </source>
</evidence>
<evidence type="ECO:0000313" key="3">
    <source>
        <dbReference type="Proteomes" id="UP000233556"/>
    </source>
</evidence>
<evidence type="ECO:0000313" key="2">
    <source>
        <dbReference type="EMBL" id="PKU42516.1"/>
    </source>
</evidence>
<dbReference type="AlphaFoldDB" id="A0A2I0U8X2"/>
<dbReference type="GO" id="GO:0003964">
    <property type="term" value="F:RNA-directed DNA polymerase activity"/>
    <property type="evidence" value="ECO:0007669"/>
    <property type="project" value="UniProtKB-KW"/>
</dbReference>
<dbReference type="Pfam" id="PF00078">
    <property type="entry name" value="RVT_1"/>
    <property type="match status" value="1"/>
</dbReference>
<reference evidence="3" key="2">
    <citation type="submission" date="2017-12" db="EMBL/GenBank/DDBJ databases">
        <title>Genome sequence of the Bar-tailed Godwit (Limosa lapponica baueri).</title>
        <authorList>
            <person name="Lima N.C.B."/>
            <person name="Parody-Merino A.M."/>
            <person name="Battley P.F."/>
            <person name="Fidler A.E."/>
            <person name="Prosdocimi F."/>
        </authorList>
    </citation>
    <scope>NUCLEOTIDE SEQUENCE [LARGE SCALE GENOMIC DNA]</scope>
</reference>
<keyword evidence="2" id="KW-0695">RNA-directed DNA polymerase</keyword>
<dbReference type="InterPro" id="IPR000477">
    <property type="entry name" value="RT_dom"/>
</dbReference>
<reference evidence="3" key="1">
    <citation type="submission" date="2017-11" db="EMBL/GenBank/DDBJ databases">
        <authorList>
            <person name="Lima N.C."/>
            <person name="Parody-Merino A.M."/>
            <person name="Battley P.F."/>
            <person name="Fidler A.E."/>
            <person name="Prosdocimi F."/>
        </authorList>
    </citation>
    <scope>NUCLEOTIDE SEQUENCE [LARGE SCALE GENOMIC DNA]</scope>
</reference>
<name>A0A2I0U8X2_LIMLA</name>
<gene>
    <name evidence="2" type="ORF">llap_7173</name>
</gene>
<keyword evidence="2" id="KW-0808">Transferase</keyword>
<proteinExistence type="predicted"/>
<dbReference type="OrthoDB" id="416454at2759"/>
<keyword evidence="3" id="KW-1185">Reference proteome</keyword>
<accession>A0A2I0U8X2</accession>
<organism evidence="2 3">
    <name type="scientific">Limosa lapponica baueri</name>
    <dbReference type="NCBI Taxonomy" id="1758121"/>
    <lineage>
        <taxon>Eukaryota</taxon>
        <taxon>Metazoa</taxon>
        <taxon>Chordata</taxon>
        <taxon>Craniata</taxon>
        <taxon>Vertebrata</taxon>
        <taxon>Euteleostomi</taxon>
        <taxon>Archelosauria</taxon>
        <taxon>Archosauria</taxon>
        <taxon>Dinosauria</taxon>
        <taxon>Saurischia</taxon>
        <taxon>Theropoda</taxon>
        <taxon>Coelurosauria</taxon>
        <taxon>Aves</taxon>
        <taxon>Neognathae</taxon>
        <taxon>Neoaves</taxon>
        <taxon>Charadriiformes</taxon>
        <taxon>Scolopacidae</taxon>
        <taxon>Limosa</taxon>
    </lineage>
</organism>